<dbReference type="EMBL" id="JACJTM010000001">
    <property type="protein sequence ID" value="MBD2683787.1"/>
    <property type="molecule type" value="Genomic_DNA"/>
</dbReference>
<evidence type="ECO:0000313" key="2">
    <source>
        <dbReference type="Proteomes" id="UP000660270"/>
    </source>
</evidence>
<proteinExistence type="predicted"/>
<organism evidence="1 2">
    <name type="scientific">Aphanizomenon flos-aquae FACHB-1249</name>
    <dbReference type="NCBI Taxonomy" id="2692889"/>
    <lineage>
        <taxon>Bacteria</taxon>
        <taxon>Bacillati</taxon>
        <taxon>Cyanobacteriota</taxon>
        <taxon>Cyanophyceae</taxon>
        <taxon>Nostocales</taxon>
        <taxon>Aphanizomenonaceae</taxon>
        <taxon>Aphanizomenon</taxon>
    </lineage>
</organism>
<evidence type="ECO:0000313" key="1">
    <source>
        <dbReference type="EMBL" id="MBD2683787.1"/>
    </source>
</evidence>
<keyword evidence="2" id="KW-1185">Reference proteome</keyword>
<protein>
    <submittedName>
        <fullName evidence="1">Uncharacterized protein</fullName>
    </submittedName>
</protein>
<dbReference type="GeneID" id="78216668"/>
<comment type="caution">
    <text evidence="1">The sequence shown here is derived from an EMBL/GenBank/DDBJ whole genome shotgun (WGS) entry which is preliminary data.</text>
</comment>
<accession>A0ABR8IMA0</accession>
<name>A0ABR8IMA0_APHFL</name>
<sequence>MDPITLATAITTIFLTAVLQKQGENFSDILMQKVGKALDFIRKHSPNTAAALAAGNPEVLSLNSEVLKQIPSNPIFAELLATADVEENTTFQEKYQAVKAGTIVQVMATDIEANNLKAKSMQQKAPLDAEFVEQTMLKNVKVMGDIDLSDLSQEG</sequence>
<dbReference type="Proteomes" id="UP000660270">
    <property type="component" value="Unassembled WGS sequence"/>
</dbReference>
<gene>
    <name evidence="1" type="ORF">H6G43_00690</name>
</gene>
<reference evidence="1 2" key="1">
    <citation type="journal article" date="2020" name="ISME J.">
        <title>Comparative genomics reveals insights into cyanobacterial evolution and habitat adaptation.</title>
        <authorList>
            <person name="Chen M.Y."/>
            <person name="Teng W.K."/>
            <person name="Zhao L."/>
            <person name="Hu C.X."/>
            <person name="Zhou Y.K."/>
            <person name="Han B.P."/>
            <person name="Song L.R."/>
            <person name="Shu W.S."/>
        </authorList>
    </citation>
    <scope>NUCLEOTIDE SEQUENCE [LARGE SCALE GENOMIC DNA]</scope>
    <source>
        <strain evidence="1 2">FACHB-1249</strain>
    </source>
</reference>
<dbReference type="RefSeq" id="WP_190384799.1">
    <property type="nucleotide sequence ID" value="NZ_JACJTM010000001.1"/>
</dbReference>